<proteinExistence type="predicted"/>
<evidence type="ECO:0000256" key="1">
    <source>
        <dbReference type="ARBA" id="ARBA00004613"/>
    </source>
</evidence>
<sequence>MARKITEIYNEIVRHKKNYKELKQLTTNEPTDNEDSGNYDYSQEVVSANSPSQVAEWKLIYWVVAFAIWSHEKLWNVFMTKVEKLKAAAIPGTAEWYREQVMNYTWVTETGERVIEHCAVEEEYNLVRIKISNNNESGIDVSSDKFLEFQAYMEDKVRYAGVSIDIVTRKPDNIKVKYAIYYDPEFDYSDFVEGDEEIDIPQILNQAIIEKIEDFSDNGLGKTGILSMTKLTDALQTIPGIISPVLEKSKYLPGGEENLDKNYIYFKEFYKPTSGSVKIDMDSFTFLPDTHISLYSTTNFKMDYTVKYSSFVDGISKVEISDIVKSSINQFMNGIVYKSVFDYNELERFVNNRLNFIKTDRQIASQEIIRNSSKYNLLRRYFSYLSGHPGNHSEFYNYGPNENYLRGDRGEPGIPGPVGSQGVPGLVGPQGTPGPVGPQGIPGPVGPQGIPGPVGPPGEPRYSLIKHVRYLMERYRNRLNSILSENELYSNDNENKIFRLDNVQIYFSGLNRSEIEQNDLEGQYLGRTERLVINTKNSQYISGDKINLQDVLNSRYVNSNIENAFWSGIHANELPIKLK</sequence>
<protein>
    <recommendedName>
        <fullName evidence="5">Collagen-like protein</fullName>
    </recommendedName>
</protein>
<dbReference type="AlphaFoldDB" id="A0AAE4BT69"/>
<dbReference type="Pfam" id="PF01391">
    <property type="entry name" value="Collagen"/>
    <property type="match status" value="1"/>
</dbReference>
<dbReference type="RefSeq" id="WP_309943060.1">
    <property type="nucleotide sequence ID" value="NZ_AP025310.1"/>
</dbReference>
<keyword evidence="4" id="KW-1185">Reference proteome</keyword>
<reference evidence="3" key="1">
    <citation type="submission" date="2023-07" db="EMBL/GenBank/DDBJ databases">
        <title>Genomic Encyclopedia of Type Strains, Phase IV (KMG-IV): sequencing the most valuable type-strain genomes for metagenomic binning, comparative biology and taxonomic classification.</title>
        <authorList>
            <person name="Goeker M."/>
        </authorList>
    </citation>
    <scope>NUCLEOTIDE SEQUENCE</scope>
    <source>
        <strain evidence="3">DSM 26174</strain>
    </source>
</reference>
<organism evidence="3 4">
    <name type="scientific">Aureibacter tunicatorum</name>
    <dbReference type="NCBI Taxonomy" id="866807"/>
    <lineage>
        <taxon>Bacteria</taxon>
        <taxon>Pseudomonadati</taxon>
        <taxon>Bacteroidota</taxon>
        <taxon>Cytophagia</taxon>
        <taxon>Cytophagales</taxon>
        <taxon>Persicobacteraceae</taxon>
        <taxon>Aureibacter</taxon>
    </lineage>
</organism>
<dbReference type="PANTHER" id="PTHR15427:SF33">
    <property type="entry name" value="COLLAGEN IV NC1 DOMAIN-CONTAINING PROTEIN"/>
    <property type="match status" value="1"/>
</dbReference>
<evidence type="ECO:0000313" key="4">
    <source>
        <dbReference type="Proteomes" id="UP001185092"/>
    </source>
</evidence>
<dbReference type="EMBL" id="JAVDQD010000013">
    <property type="protein sequence ID" value="MDR6241884.1"/>
    <property type="molecule type" value="Genomic_DNA"/>
</dbReference>
<evidence type="ECO:0000313" key="3">
    <source>
        <dbReference type="EMBL" id="MDR6241884.1"/>
    </source>
</evidence>
<accession>A0AAE4BT69</accession>
<comment type="subcellular location">
    <subcellularLocation>
        <location evidence="1">Secreted</location>
    </subcellularLocation>
</comment>
<evidence type="ECO:0008006" key="5">
    <source>
        <dbReference type="Google" id="ProtNLM"/>
    </source>
</evidence>
<comment type="caution">
    <text evidence="3">The sequence shown here is derived from an EMBL/GenBank/DDBJ whole genome shotgun (WGS) entry which is preliminary data.</text>
</comment>
<dbReference type="Proteomes" id="UP001185092">
    <property type="component" value="Unassembled WGS sequence"/>
</dbReference>
<gene>
    <name evidence="3" type="ORF">HNQ88_004971</name>
</gene>
<dbReference type="Gene3D" id="1.20.5.320">
    <property type="entry name" value="6-Phosphogluconate Dehydrogenase, domain 3"/>
    <property type="match status" value="1"/>
</dbReference>
<dbReference type="InterPro" id="IPR050392">
    <property type="entry name" value="Collagen/C1q_domain"/>
</dbReference>
<keyword evidence="2" id="KW-0964">Secreted</keyword>
<evidence type="ECO:0000256" key="2">
    <source>
        <dbReference type="ARBA" id="ARBA00022525"/>
    </source>
</evidence>
<name>A0AAE4BT69_9BACT</name>
<dbReference type="InterPro" id="IPR008160">
    <property type="entry name" value="Collagen"/>
</dbReference>
<dbReference type="PANTHER" id="PTHR15427">
    <property type="entry name" value="EMILIN ELASTIN MICROFIBRIL INTERFACE-LOCATED PROTEIN ELASTIN MICROFIBRIL INTERFACER"/>
    <property type="match status" value="1"/>
</dbReference>